<keyword evidence="3" id="KW-1185">Reference proteome</keyword>
<comment type="caution">
    <text evidence="2">The sequence shown here is derived from an EMBL/GenBank/DDBJ whole genome shotgun (WGS) entry which is preliminary data.</text>
</comment>
<accession>A0ABW5QA06</accession>
<feature type="signal peptide" evidence="1">
    <location>
        <begin position="1"/>
        <end position="20"/>
    </location>
</feature>
<reference evidence="3" key="1">
    <citation type="journal article" date="2019" name="Int. J. Syst. Evol. Microbiol.">
        <title>The Global Catalogue of Microorganisms (GCM) 10K type strain sequencing project: providing services to taxonomists for standard genome sequencing and annotation.</title>
        <authorList>
            <consortium name="The Broad Institute Genomics Platform"/>
            <consortium name="The Broad Institute Genome Sequencing Center for Infectious Disease"/>
            <person name="Wu L."/>
            <person name="Ma J."/>
        </authorList>
    </citation>
    <scope>NUCLEOTIDE SEQUENCE [LARGE SCALE GENOMIC DNA]</scope>
    <source>
        <strain evidence="3">TISTR 1571</strain>
    </source>
</reference>
<feature type="chain" id="PRO_5046205003" evidence="1">
    <location>
        <begin position="21"/>
        <end position="365"/>
    </location>
</feature>
<evidence type="ECO:0000313" key="2">
    <source>
        <dbReference type="EMBL" id="MFD2638752.1"/>
    </source>
</evidence>
<proteinExistence type="predicted"/>
<protein>
    <submittedName>
        <fullName evidence="2">Uncharacterized protein</fullName>
    </submittedName>
</protein>
<name>A0ABW5QA06_9BACI</name>
<evidence type="ECO:0000313" key="3">
    <source>
        <dbReference type="Proteomes" id="UP001597452"/>
    </source>
</evidence>
<dbReference type="RefSeq" id="WP_377328505.1">
    <property type="nucleotide sequence ID" value="NZ_JBHUMZ010000019.1"/>
</dbReference>
<gene>
    <name evidence="2" type="ORF">ACFSW4_07750</name>
</gene>
<keyword evidence="1" id="KW-0732">Signal</keyword>
<evidence type="ECO:0000256" key="1">
    <source>
        <dbReference type="SAM" id="SignalP"/>
    </source>
</evidence>
<dbReference type="EMBL" id="JBHUMZ010000019">
    <property type="protein sequence ID" value="MFD2638752.1"/>
    <property type="molecule type" value="Genomic_DNA"/>
</dbReference>
<sequence length="365" mass="38976">MLFYQLYITLSPLLIPALHAVSPWSGNTWEGNPWEGKPWDGSNLQWEGEETDTKINGTEFGVPPSSPWNPYGNQLMTRSFSSLSISDSELNHWNSRAGYSIAFYEGSAFKSADFILNGLIYSSINLSDNPFGLSDGKLSLGRFANNIALNGSKLLLDDNNTAVNIYDTASNSYEAFNSVKEIKALAVDSTDVSMSDELNRKGLNKYSSLVKQSAKDLLQNADFQNVKKTWASMGALSKFNAGIAGLNSFVSAYKTGESIKAFLQLSEGAKSTVKTTAGAEIGANVGETIASTGALVMAIPGGQALGLGIAAIGTGIYGISKGVQLFSRNWKGDILSTSKSIGKKVVDSTKSSITKAFSKVKGLFS</sequence>
<dbReference type="Proteomes" id="UP001597452">
    <property type="component" value="Unassembled WGS sequence"/>
</dbReference>
<organism evidence="2 3">
    <name type="scientific">Piscibacillus salipiscarius</name>
    <dbReference type="NCBI Taxonomy" id="299480"/>
    <lineage>
        <taxon>Bacteria</taxon>
        <taxon>Bacillati</taxon>
        <taxon>Bacillota</taxon>
        <taxon>Bacilli</taxon>
        <taxon>Bacillales</taxon>
        <taxon>Bacillaceae</taxon>
        <taxon>Piscibacillus</taxon>
    </lineage>
</organism>